<dbReference type="AlphaFoldDB" id="A0A3E2NCP2"/>
<sequence>MDKITLTGIEFFAYHGVLESEKQLGQMFAIDCELVLDTSFCNDEIEKTVNYGDVALKIKSFACSNRYDLLESLANNLVSYLMYEYPLVEEISLTVHKPHAPIATKFSDVSLCITRKREICYLAIGSNLGDRKAYLDTVKAAVVQDKNCQFMAISTYTETPPYGVTDQPSFLNAVIKIRTFYTPNQLLQFCQRLEHAAGRVRLRHWGERTLDIDILMYGDKIIYTEDLIVPHPEMDIRDFVLAPLCEIDPHLIHPIRKMSVKRLLAALS</sequence>
<keyword evidence="8 9" id="KW-0289">Folate biosynthesis</keyword>
<dbReference type="EMBL" id="QOHO01000031">
    <property type="protein sequence ID" value="RFZ78766.1"/>
    <property type="molecule type" value="Genomic_DNA"/>
</dbReference>
<dbReference type="GO" id="GO:0004150">
    <property type="term" value="F:dihydroneopterin aldolase activity"/>
    <property type="evidence" value="ECO:0007669"/>
    <property type="project" value="UniProtKB-UniRule"/>
</dbReference>
<comment type="function">
    <text evidence="9">Catalyzes the conversion of 7,8-dihydroneopterin to 6-hydroxymethyl-7,8-dihydropterin.</text>
</comment>
<evidence type="ECO:0000256" key="8">
    <source>
        <dbReference type="ARBA" id="ARBA00022909"/>
    </source>
</evidence>
<dbReference type="GO" id="GO:0003848">
    <property type="term" value="F:2-amino-4-hydroxy-6-hydroxymethyldihydropteridine diphosphokinase activity"/>
    <property type="evidence" value="ECO:0007669"/>
    <property type="project" value="UniProtKB-EC"/>
</dbReference>
<dbReference type="Proteomes" id="UP000260680">
    <property type="component" value="Unassembled WGS sequence"/>
</dbReference>
<gene>
    <name evidence="11" type="primary">folK</name>
    <name evidence="11" type="ORF">DS742_11685</name>
</gene>
<dbReference type="PANTHER" id="PTHR43071">
    <property type="entry name" value="2-AMINO-4-HYDROXY-6-HYDROXYMETHYLDIHYDROPTERIDINE PYROPHOSPHOKINASE"/>
    <property type="match status" value="1"/>
</dbReference>
<dbReference type="OrthoDB" id="9808041at2"/>
<keyword evidence="9" id="KW-0456">Lyase</keyword>
<dbReference type="GO" id="GO:0046656">
    <property type="term" value="P:folic acid biosynthetic process"/>
    <property type="evidence" value="ECO:0007669"/>
    <property type="project" value="UniProtKB-UniRule"/>
</dbReference>
<evidence type="ECO:0000313" key="12">
    <source>
        <dbReference type="Proteomes" id="UP000260680"/>
    </source>
</evidence>
<dbReference type="SMART" id="SM00905">
    <property type="entry name" value="FolB"/>
    <property type="match status" value="1"/>
</dbReference>
<evidence type="ECO:0000256" key="2">
    <source>
        <dbReference type="ARBA" id="ARBA00005051"/>
    </source>
</evidence>
<comment type="catalytic activity">
    <reaction evidence="1">
        <text>6-hydroxymethyl-7,8-dihydropterin + ATP = (7,8-dihydropterin-6-yl)methyl diphosphate + AMP + H(+)</text>
        <dbReference type="Rhea" id="RHEA:11412"/>
        <dbReference type="ChEBI" id="CHEBI:15378"/>
        <dbReference type="ChEBI" id="CHEBI:30616"/>
        <dbReference type="ChEBI" id="CHEBI:44841"/>
        <dbReference type="ChEBI" id="CHEBI:72950"/>
        <dbReference type="ChEBI" id="CHEBI:456215"/>
        <dbReference type="EC" id="2.7.6.3"/>
    </reaction>
</comment>
<dbReference type="SUPFAM" id="SSF55620">
    <property type="entry name" value="Tetrahydrobiopterin biosynthesis enzymes-like"/>
    <property type="match status" value="1"/>
</dbReference>
<accession>A0A3E2NCP2</accession>
<evidence type="ECO:0000256" key="6">
    <source>
        <dbReference type="ARBA" id="ARBA00022777"/>
    </source>
</evidence>
<dbReference type="SUPFAM" id="SSF55083">
    <property type="entry name" value="6-hydroxymethyl-7,8-dihydropterin pyrophosphokinase, HPPK"/>
    <property type="match status" value="1"/>
</dbReference>
<proteinExistence type="inferred from homology"/>
<dbReference type="NCBIfam" id="TIGR00525">
    <property type="entry name" value="folB"/>
    <property type="match status" value="1"/>
</dbReference>
<dbReference type="Pfam" id="PF02152">
    <property type="entry name" value="FolB"/>
    <property type="match status" value="1"/>
</dbReference>
<keyword evidence="5" id="KW-0547">Nucleotide-binding</keyword>
<dbReference type="NCBIfam" id="TIGR01498">
    <property type="entry name" value="folK"/>
    <property type="match status" value="1"/>
</dbReference>
<evidence type="ECO:0000256" key="5">
    <source>
        <dbReference type="ARBA" id="ARBA00022741"/>
    </source>
</evidence>
<dbReference type="NCBIfam" id="TIGR00526">
    <property type="entry name" value="folB_dom"/>
    <property type="match status" value="1"/>
</dbReference>
<dbReference type="InterPro" id="IPR006156">
    <property type="entry name" value="Dihydroneopterin_aldolase"/>
</dbReference>
<dbReference type="PANTHER" id="PTHR43071:SF1">
    <property type="entry name" value="2-AMINO-4-HYDROXY-6-HYDROXYMETHYLDIHYDROPTERIDINE PYROPHOSPHOKINASE"/>
    <property type="match status" value="1"/>
</dbReference>
<evidence type="ECO:0000259" key="10">
    <source>
        <dbReference type="PROSITE" id="PS00794"/>
    </source>
</evidence>
<comment type="catalytic activity">
    <reaction evidence="9">
        <text>7,8-dihydroneopterin = 6-hydroxymethyl-7,8-dihydropterin + glycolaldehyde</text>
        <dbReference type="Rhea" id="RHEA:10540"/>
        <dbReference type="ChEBI" id="CHEBI:17001"/>
        <dbReference type="ChEBI" id="CHEBI:17071"/>
        <dbReference type="ChEBI" id="CHEBI:44841"/>
        <dbReference type="EC" id="4.1.2.25"/>
    </reaction>
</comment>
<organism evidence="11 12">
    <name type="scientific">Lacrimispora amygdalina</name>
    <dbReference type="NCBI Taxonomy" id="253257"/>
    <lineage>
        <taxon>Bacteria</taxon>
        <taxon>Bacillati</taxon>
        <taxon>Bacillota</taxon>
        <taxon>Clostridia</taxon>
        <taxon>Lachnospirales</taxon>
        <taxon>Lachnospiraceae</taxon>
        <taxon>Lacrimispora</taxon>
    </lineage>
</organism>
<comment type="caution">
    <text evidence="11">The sequence shown here is derived from an EMBL/GenBank/DDBJ whole genome shotgun (WGS) entry which is preliminary data.</text>
</comment>
<dbReference type="Gene3D" id="3.30.70.560">
    <property type="entry name" value="7,8-Dihydro-6-hydroxymethylpterin-pyrophosphokinase HPPK"/>
    <property type="match status" value="1"/>
</dbReference>
<feature type="domain" description="7,8-dihydro-6-hydroxymethylpterin-pyrophosphokinase" evidence="10">
    <location>
        <begin position="204"/>
        <end position="215"/>
    </location>
</feature>
<keyword evidence="4 11" id="KW-0808">Transferase</keyword>
<comment type="pathway">
    <text evidence="2">Cofactor biosynthesis; tetrahydrofolate biosynthesis; 2-amino-4-hydroxy-6-hydroxymethyl-7,8-dihydropteridine diphosphate from 7,8-dihydroneopterin triphosphate: step 4/4.</text>
</comment>
<evidence type="ECO:0000256" key="7">
    <source>
        <dbReference type="ARBA" id="ARBA00022840"/>
    </source>
</evidence>
<name>A0A3E2NCP2_9FIRM</name>
<comment type="similarity">
    <text evidence="9">Belongs to the DHNA family.</text>
</comment>
<reference evidence="11 12" key="1">
    <citation type="submission" date="2018-07" db="EMBL/GenBank/DDBJ databases">
        <title>New species, Clostridium PI-S10-A1B.</title>
        <authorList>
            <person name="Krishna G."/>
            <person name="Summeta K."/>
            <person name="Shikha S."/>
            <person name="Prabhu P.B."/>
            <person name="Suresh K."/>
        </authorList>
    </citation>
    <scope>NUCLEOTIDE SEQUENCE [LARGE SCALE GENOMIC DNA]</scope>
    <source>
        <strain evidence="11 12">PI-S10-A1B</strain>
    </source>
</reference>
<dbReference type="Pfam" id="PF01288">
    <property type="entry name" value="HPPK"/>
    <property type="match status" value="1"/>
</dbReference>
<dbReference type="InterPro" id="IPR043133">
    <property type="entry name" value="GTP-CH-I_C/QueF"/>
</dbReference>
<protein>
    <recommendedName>
        <fullName evidence="9">Bifunctional folate synthesis protein</fullName>
    </recommendedName>
    <domain>
        <recommendedName>
            <fullName evidence="9">Dihydroneopterin aldolase</fullName>
            <shortName evidence="9">DHNA</shortName>
            <ecNumber evidence="9">4.1.2.25</ecNumber>
        </recommendedName>
        <alternativeName>
            <fullName evidence="9">7,8-dihydroneopterin aldolase</fullName>
        </alternativeName>
    </domain>
    <domain>
        <recommendedName>
            <fullName evidence="9">2-amino-4-hydroxy-6-hydroxymethyldihydropteridine pyrophosphokinase</fullName>
            <ecNumber evidence="9">2.7.6.3</ecNumber>
        </recommendedName>
        <alternativeName>
            <fullName evidence="9">6-hydroxymethyl-7,8-dihydropterin pyrophosphokinase</fullName>
            <shortName evidence="9">PPPK</shortName>
        </alternativeName>
        <alternativeName>
            <fullName evidence="9">7,8-dihydro-6-hydroxymethylpterin pyrophosphokinase</fullName>
            <shortName evidence="9">HPPK</shortName>
        </alternativeName>
    </domain>
</protein>
<evidence type="ECO:0000256" key="9">
    <source>
        <dbReference type="RuleBase" id="RU362079"/>
    </source>
</evidence>
<keyword evidence="7" id="KW-0067">ATP-binding</keyword>
<dbReference type="EC" id="4.1.2.25" evidence="9"/>
<dbReference type="CDD" id="cd00534">
    <property type="entry name" value="DHNA_DHNTPE"/>
    <property type="match status" value="1"/>
</dbReference>
<evidence type="ECO:0000256" key="3">
    <source>
        <dbReference type="ARBA" id="ARBA00009640"/>
    </source>
</evidence>
<dbReference type="InterPro" id="IPR006157">
    <property type="entry name" value="FolB_dom"/>
</dbReference>
<dbReference type="InterPro" id="IPR000550">
    <property type="entry name" value="Hppk"/>
</dbReference>
<dbReference type="RefSeq" id="WP_117417192.1">
    <property type="nucleotide sequence ID" value="NZ_QOHO01000031.1"/>
</dbReference>
<evidence type="ECO:0000313" key="11">
    <source>
        <dbReference type="EMBL" id="RFZ78766.1"/>
    </source>
</evidence>
<dbReference type="GO" id="GO:0046654">
    <property type="term" value="P:tetrahydrofolate biosynthetic process"/>
    <property type="evidence" value="ECO:0007669"/>
    <property type="project" value="UniProtKB-UniRule"/>
</dbReference>
<dbReference type="Gene3D" id="3.30.1130.10">
    <property type="match status" value="1"/>
</dbReference>
<evidence type="ECO:0000256" key="1">
    <source>
        <dbReference type="ARBA" id="ARBA00000198"/>
    </source>
</evidence>
<dbReference type="PROSITE" id="PS00794">
    <property type="entry name" value="HPPK"/>
    <property type="match status" value="1"/>
</dbReference>
<comment type="similarity">
    <text evidence="3">In the N-terminal section; belongs to the DHNA family.</text>
</comment>
<keyword evidence="6" id="KW-0418">Kinase</keyword>
<dbReference type="GO" id="GO:0016301">
    <property type="term" value="F:kinase activity"/>
    <property type="evidence" value="ECO:0007669"/>
    <property type="project" value="UniProtKB-KW"/>
</dbReference>
<comment type="pathway">
    <text evidence="9">Cofactor biosynthesis; tetrahydrofolate biosynthesis; 2-amino-4-hydroxy-6-hydroxymethyl-7,8-dihydropteridine diphosphate from 7,8-dihydroneopterin triphosphate: step 3/4.</text>
</comment>
<dbReference type="GO" id="GO:0005524">
    <property type="term" value="F:ATP binding"/>
    <property type="evidence" value="ECO:0007669"/>
    <property type="project" value="UniProtKB-KW"/>
</dbReference>
<dbReference type="EC" id="2.7.6.3" evidence="9"/>
<dbReference type="UniPathway" id="UPA00077">
    <property type="reaction ID" value="UER00154"/>
</dbReference>
<dbReference type="InterPro" id="IPR035907">
    <property type="entry name" value="Hppk_sf"/>
</dbReference>
<evidence type="ECO:0000256" key="4">
    <source>
        <dbReference type="ARBA" id="ARBA00022679"/>
    </source>
</evidence>
<dbReference type="CDD" id="cd00483">
    <property type="entry name" value="HPPK"/>
    <property type="match status" value="1"/>
</dbReference>